<dbReference type="EMBL" id="LASV01000087">
    <property type="protein sequence ID" value="KKA23727.1"/>
    <property type="molecule type" value="Genomic_DNA"/>
</dbReference>
<feature type="coiled-coil region" evidence="1">
    <location>
        <begin position="274"/>
        <end position="301"/>
    </location>
</feature>
<dbReference type="Proteomes" id="UP000053958">
    <property type="component" value="Unassembled WGS sequence"/>
</dbReference>
<evidence type="ECO:0000256" key="2">
    <source>
        <dbReference type="SAM" id="MobiDB-lite"/>
    </source>
</evidence>
<evidence type="ECO:0000256" key="1">
    <source>
        <dbReference type="SAM" id="Coils"/>
    </source>
</evidence>
<keyword evidence="4" id="KW-1185">Reference proteome</keyword>
<name>A0A0F4YZN1_RASE3</name>
<feature type="region of interest" description="Disordered" evidence="2">
    <location>
        <begin position="216"/>
        <end position="237"/>
    </location>
</feature>
<feature type="region of interest" description="Disordered" evidence="2">
    <location>
        <begin position="95"/>
        <end position="119"/>
    </location>
</feature>
<dbReference type="AlphaFoldDB" id="A0A0F4YZN1"/>
<protein>
    <submittedName>
        <fullName evidence="3">Uncharacterized protein</fullName>
    </submittedName>
</protein>
<evidence type="ECO:0000313" key="3">
    <source>
        <dbReference type="EMBL" id="KKA23727.1"/>
    </source>
</evidence>
<keyword evidence="1" id="KW-0175">Coiled coil</keyword>
<evidence type="ECO:0000313" key="4">
    <source>
        <dbReference type="Proteomes" id="UP000053958"/>
    </source>
</evidence>
<organism evidence="3 4">
    <name type="scientific">Rasamsonia emersonii (strain ATCC 16479 / CBS 393.64 / IMI 116815)</name>
    <dbReference type="NCBI Taxonomy" id="1408163"/>
    <lineage>
        <taxon>Eukaryota</taxon>
        <taxon>Fungi</taxon>
        <taxon>Dikarya</taxon>
        <taxon>Ascomycota</taxon>
        <taxon>Pezizomycotina</taxon>
        <taxon>Eurotiomycetes</taxon>
        <taxon>Eurotiomycetidae</taxon>
        <taxon>Eurotiales</taxon>
        <taxon>Trichocomaceae</taxon>
        <taxon>Rasamsonia</taxon>
    </lineage>
</organism>
<gene>
    <name evidence="3" type="ORF">T310_2179</name>
</gene>
<comment type="caution">
    <text evidence="3">The sequence shown here is derived from an EMBL/GenBank/DDBJ whole genome shotgun (WGS) entry which is preliminary data.</text>
</comment>
<sequence>MHNWVDILKTPLRRMVCVLEIISDYIFVELTAFYNHLMPENKNKTTNKNNSKERKKIKKKKVMKYTNIVTHNLTIFNTTDECCVLRELRAGDQIGKLNPSTRSPRATTTQDPPPTAADLPEFSELEKTRLVQICVSKQDLYRELYLGYKNLKPFWMQVAAEMSNVFGGDYSWLDCERVVNHLTDARRKELAGLREPRAKDKSEITASVMDWLRGLDDDHRQHTPEPLASQPSPTRRKRRAVDFDDFGPNYPSSSEDSAMIDLQIERDKAMIEALQKIGDAMAQRQQRVAELEARVDGLTRVVESQMKLFEDVSQKLNEIIVALDRRKEPISQAN</sequence>
<reference evidence="3 4" key="1">
    <citation type="submission" date="2015-04" db="EMBL/GenBank/DDBJ databases">
        <authorList>
            <person name="Heijne W.H."/>
            <person name="Fedorova N.D."/>
            <person name="Nierman W.C."/>
            <person name="Vollebregt A.W."/>
            <person name="Zhao Z."/>
            <person name="Wu L."/>
            <person name="Kumar M."/>
            <person name="Stam H."/>
            <person name="van den Berg M.A."/>
            <person name="Pel H.J."/>
        </authorList>
    </citation>
    <scope>NUCLEOTIDE SEQUENCE [LARGE SCALE GENOMIC DNA]</scope>
    <source>
        <strain evidence="3 4">CBS 393.64</strain>
    </source>
</reference>
<accession>A0A0F4YZN1</accession>
<proteinExistence type="predicted"/>
<dbReference type="RefSeq" id="XP_013330339.1">
    <property type="nucleotide sequence ID" value="XM_013474885.1"/>
</dbReference>
<dbReference type="GeneID" id="25314530"/>